<protein>
    <submittedName>
        <fullName evidence="2">LysO family transporter</fullName>
    </submittedName>
</protein>
<dbReference type="Pfam" id="PF03956">
    <property type="entry name" value="Lys_export"/>
    <property type="match status" value="1"/>
</dbReference>
<evidence type="ECO:0000313" key="2">
    <source>
        <dbReference type="EMBL" id="MBK3519047.1"/>
    </source>
</evidence>
<organism evidence="2 3">
    <name type="scientific">Carboxylicivirga marina</name>
    <dbReference type="NCBI Taxonomy" id="2800988"/>
    <lineage>
        <taxon>Bacteria</taxon>
        <taxon>Pseudomonadati</taxon>
        <taxon>Bacteroidota</taxon>
        <taxon>Bacteroidia</taxon>
        <taxon>Marinilabiliales</taxon>
        <taxon>Marinilabiliaceae</taxon>
        <taxon>Carboxylicivirga</taxon>
    </lineage>
</organism>
<keyword evidence="1" id="KW-0812">Transmembrane</keyword>
<keyword evidence="1" id="KW-0472">Membrane</keyword>
<accession>A0ABS1HMY7</accession>
<gene>
    <name evidence="2" type="ORF">JIV24_16995</name>
</gene>
<comment type="caution">
    <text evidence="2">The sequence shown here is derived from an EMBL/GenBank/DDBJ whole genome shotgun (WGS) entry which is preliminary data.</text>
</comment>
<sequence>MDLLFDAGPQRWARFILINEYTIFEVMTSYIVIALFAIGIGIGWLMQSKERARKGIDTAVTWSVYLLLFLLGISVGTNDEIINNFSRIGYKAFWLTFGAVFGSILLAMLVYRFFFKTQNEK</sequence>
<keyword evidence="1" id="KW-1133">Transmembrane helix</keyword>
<evidence type="ECO:0000313" key="3">
    <source>
        <dbReference type="Proteomes" id="UP000605676"/>
    </source>
</evidence>
<dbReference type="RefSeq" id="WP_200466268.1">
    <property type="nucleotide sequence ID" value="NZ_JAENRR010000050.1"/>
</dbReference>
<proteinExistence type="predicted"/>
<dbReference type="Proteomes" id="UP000605676">
    <property type="component" value="Unassembled WGS sequence"/>
</dbReference>
<dbReference type="EMBL" id="JAENRR010000050">
    <property type="protein sequence ID" value="MBK3519047.1"/>
    <property type="molecule type" value="Genomic_DNA"/>
</dbReference>
<name>A0ABS1HMY7_9BACT</name>
<evidence type="ECO:0000256" key="1">
    <source>
        <dbReference type="SAM" id="Phobius"/>
    </source>
</evidence>
<feature type="transmembrane region" description="Helical" evidence="1">
    <location>
        <begin position="58"/>
        <end position="77"/>
    </location>
</feature>
<keyword evidence="3" id="KW-1185">Reference proteome</keyword>
<feature type="transmembrane region" description="Helical" evidence="1">
    <location>
        <begin position="27"/>
        <end position="46"/>
    </location>
</feature>
<reference evidence="2 3" key="1">
    <citation type="submission" date="2021-01" db="EMBL/GenBank/DDBJ databases">
        <title>Carboxyliciviraga sp.nov., isolated from coastal sediments.</title>
        <authorList>
            <person name="Lu D."/>
            <person name="Zhang T."/>
        </authorList>
    </citation>
    <scope>NUCLEOTIDE SEQUENCE [LARGE SCALE GENOMIC DNA]</scope>
    <source>
        <strain evidence="2 3">N1Y132</strain>
    </source>
</reference>
<dbReference type="InterPro" id="IPR005642">
    <property type="entry name" value="LysO"/>
</dbReference>
<feature type="transmembrane region" description="Helical" evidence="1">
    <location>
        <begin position="92"/>
        <end position="115"/>
    </location>
</feature>